<keyword evidence="2 8" id="KW-0813">Transport</keyword>
<dbReference type="Gene3D" id="2.40.170.20">
    <property type="entry name" value="TonB-dependent receptor, beta-barrel domain"/>
    <property type="match status" value="1"/>
</dbReference>
<feature type="signal peptide" evidence="10">
    <location>
        <begin position="1"/>
        <end position="22"/>
    </location>
</feature>
<dbReference type="Gene3D" id="2.170.130.10">
    <property type="entry name" value="TonB-dependent receptor, plug domain"/>
    <property type="match status" value="1"/>
</dbReference>
<protein>
    <submittedName>
        <fullName evidence="13">SusC/RagA family TonB-linked outer membrane protein</fullName>
    </submittedName>
</protein>
<evidence type="ECO:0000256" key="8">
    <source>
        <dbReference type="PROSITE-ProRule" id="PRU01360"/>
    </source>
</evidence>
<feature type="chain" id="PRO_5015580146" evidence="10">
    <location>
        <begin position="23"/>
        <end position="982"/>
    </location>
</feature>
<keyword evidence="7 8" id="KW-0998">Cell outer membrane</keyword>
<dbReference type="OrthoDB" id="9768177at2"/>
<dbReference type="AlphaFoldDB" id="A0A2S9J948"/>
<evidence type="ECO:0000256" key="10">
    <source>
        <dbReference type="SAM" id="SignalP"/>
    </source>
</evidence>
<dbReference type="SUPFAM" id="SSF56935">
    <property type="entry name" value="Porins"/>
    <property type="match status" value="1"/>
</dbReference>
<dbReference type="SUPFAM" id="SSF49464">
    <property type="entry name" value="Carboxypeptidase regulatory domain-like"/>
    <property type="match status" value="1"/>
</dbReference>
<reference evidence="13 14" key="1">
    <citation type="submission" date="2018-02" db="EMBL/GenBank/DDBJ databases">
        <title>The draft genome of Sphingobacterium sp. 5JN-11.</title>
        <authorList>
            <person name="Liu L."/>
            <person name="Li L."/>
            <person name="Liang L."/>
            <person name="Zhang X."/>
            <person name="Wang T."/>
        </authorList>
    </citation>
    <scope>NUCLEOTIDE SEQUENCE [LARGE SCALE GENOMIC DNA]</scope>
    <source>
        <strain evidence="13 14">5JN-11</strain>
    </source>
</reference>
<comment type="caution">
    <text evidence="13">The sequence shown here is derived from an EMBL/GenBank/DDBJ whole genome shotgun (WGS) entry which is preliminary data.</text>
</comment>
<dbReference type="InterPro" id="IPR012910">
    <property type="entry name" value="Plug_dom"/>
</dbReference>
<evidence type="ECO:0000313" key="14">
    <source>
        <dbReference type="Proteomes" id="UP000239711"/>
    </source>
</evidence>
<keyword evidence="5 9" id="KW-0798">TonB box</keyword>
<dbReference type="EMBL" id="PVBQ01000001">
    <property type="protein sequence ID" value="PRD49259.1"/>
    <property type="molecule type" value="Genomic_DNA"/>
</dbReference>
<keyword evidence="14" id="KW-1185">Reference proteome</keyword>
<dbReference type="InterPro" id="IPR037066">
    <property type="entry name" value="Plug_dom_sf"/>
</dbReference>
<comment type="similarity">
    <text evidence="8 9">Belongs to the TonB-dependent receptor family.</text>
</comment>
<accession>A0A2S9J948</accession>
<dbReference type="InterPro" id="IPR036942">
    <property type="entry name" value="Beta-barrel_TonB_sf"/>
</dbReference>
<dbReference type="InterPro" id="IPR023996">
    <property type="entry name" value="TonB-dep_OMP_SusC/RagA"/>
</dbReference>
<evidence type="ECO:0000256" key="4">
    <source>
        <dbReference type="ARBA" id="ARBA00022692"/>
    </source>
</evidence>
<evidence type="ECO:0000256" key="9">
    <source>
        <dbReference type="RuleBase" id="RU003357"/>
    </source>
</evidence>
<dbReference type="Pfam" id="PF13715">
    <property type="entry name" value="CarbopepD_reg_2"/>
    <property type="match status" value="1"/>
</dbReference>
<evidence type="ECO:0000313" key="13">
    <source>
        <dbReference type="EMBL" id="PRD49259.1"/>
    </source>
</evidence>
<keyword evidence="6 8" id="KW-0472">Membrane</keyword>
<dbReference type="InterPro" id="IPR039426">
    <property type="entry name" value="TonB-dep_rcpt-like"/>
</dbReference>
<comment type="subcellular location">
    <subcellularLocation>
        <location evidence="1 8">Cell outer membrane</location>
        <topology evidence="1 8">Multi-pass membrane protein</topology>
    </subcellularLocation>
</comment>
<dbReference type="RefSeq" id="WP_105715100.1">
    <property type="nucleotide sequence ID" value="NZ_PVBQ01000001.1"/>
</dbReference>
<proteinExistence type="inferred from homology"/>
<evidence type="ECO:0000256" key="1">
    <source>
        <dbReference type="ARBA" id="ARBA00004571"/>
    </source>
</evidence>
<feature type="domain" description="TonB-dependent receptor-like beta-barrel" evidence="11">
    <location>
        <begin position="410"/>
        <end position="936"/>
    </location>
</feature>
<organism evidence="13 14">
    <name type="scientific">Sphingobacterium haloxyli</name>
    <dbReference type="NCBI Taxonomy" id="2100533"/>
    <lineage>
        <taxon>Bacteria</taxon>
        <taxon>Pseudomonadati</taxon>
        <taxon>Bacteroidota</taxon>
        <taxon>Sphingobacteriia</taxon>
        <taxon>Sphingobacteriales</taxon>
        <taxon>Sphingobacteriaceae</taxon>
        <taxon>Sphingobacterium</taxon>
    </lineage>
</organism>
<evidence type="ECO:0000256" key="7">
    <source>
        <dbReference type="ARBA" id="ARBA00023237"/>
    </source>
</evidence>
<keyword evidence="3 8" id="KW-1134">Transmembrane beta strand</keyword>
<dbReference type="NCBIfam" id="TIGR04056">
    <property type="entry name" value="OMP_RagA_SusC"/>
    <property type="match status" value="1"/>
</dbReference>
<dbReference type="Proteomes" id="UP000239711">
    <property type="component" value="Unassembled WGS sequence"/>
</dbReference>
<dbReference type="InterPro" id="IPR008969">
    <property type="entry name" value="CarboxyPept-like_regulatory"/>
</dbReference>
<keyword evidence="4 8" id="KW-0812">Transmembrane</keyword>
<dbReference type="Pfam" id="PF07715">
    <property type="entry name" value="Plug"/>
    <property type="match status" value="1"/>
</dbReference>
<evidence type="ECO:0000256" key="5">
    <source>
        <dbReference type="ARBA" id="ARBA00023077"/>
    </source>
</evidence>
<feature type="domain" description="TonB-dependent receptor plug" evidence="12">
    <location>
        <begin position="117"/>
        <end position="243"/>
    </location>
</feature>
<evidence type="ECO:0000256" key="3">
    <source>
        <dbReference type="ARBA" id="ARBA00022452"/>
    </source>
</evidence>
<evidence type="ECO:0000259" key="12">
    <source>
        <dbReference type="Pfam" id="PF07715"/>
    </source>
</evidence>
<dbReference type="PROSITE" id="PS52016">
    <property type="entry name" value="TONB_DEPENDENT_REC_3"/>
    <property type="match status" value="1"/>
</dbReference>
<evidence type="ECO:0000256" key="6">
    <source>
        <dbReference type="ARBA" id="ARBA00023136"/>
    </source>
</evidence>
<dbReference type="Gene3D" id="2.60.40.1120">
    <property type="entry name" value="Carboxypeptidase-like, regulatory domain"/>
    <property type="match status" value="1"/>
</dbReference>
<dbReference type="InterPro" id="IPR023997">
    <property type="entry name" value="TonB-dep_OMP_SusC/RagA_CS"/>
</dbReference>
<keyword evidence="10" id="KW-0732">Signal</keyword>
<evidence type="ECO:0000259" key="11">
    <source>
        <dbReference type="Pfam" id="PF00593"/>
    </source>
</evidence>
<sequence length="982" mass="106789">MHIIRFFMPLVFLAFFCTPSHAQSGTVTGKVTDSETGTSLVGVSVSVIGSDHQTYTDGNGQFTVKLEESGQALRFSYVGYQAFDVDVQQRSQIDIALVKDVGQLDAVVVVGYGTSRVRDLTGSVTRVGEDDFNRGVMTSPDQLIQGKAAGVDIVNNSGSPGGGVTFRIRGSSSVRSGNQPLFVVDGVPIDGRSTKPGAFTESLGDAETSNPLNFINPNDIASIDVLKDASATAIYGSRGANGVVIITTKKGKSGAPSLTVDAQTGISSLFRVPEMMDAATFRSALANRQLSEYDGGANVDALKAVTRVAKTNIVNMSVGGGNDKGNYRLSAGYHDQDGIIQNSGLRKYTGNYTSSYKFLPEDRLTLDVNLMASNTAESGAPIAETSNVYGSLVSNALEWNPTVPLQDAEGNYVQRQYKNVPGLPTNPLALINYYSDRANITNILGSMGVTFRIMDGLNYKFGLGINHAKGDRAVDISGDLFLNLVTDLGQTVVSNSQLDSRTLTHTLNYEKEFNGVRLNALVGYEFQDYKNRYTNIEATGFSSFEIKGSDILQNPSRDNIRVSSFKDPTNQLQSYFGRLNMAFSDKYLLTATMRADGSTKFGANNKYGYFPSLAAAWVLSEESLFNEVRGLNHLKLRLGWGRTGNQEFPAGASQERYSFGLQQISLNNVANPDLRWETTETYNIGLDFALFESRLNGSIEYFDKRTHDLLFQLPALQPAPAAQFWTNLPATIRNNGAELTLNYTAIRNENVVWDIGANATILQNRFSGYSGAPILTGQIHGSGLPGNYSQQLLNNQPLFVFYMPRFEGLDENGLSRHSETSEVVGDPNPNFLMGLSTSLDYKKFSLSASLNGVFGHQLYNNTANAVITAANLGLGRNTSPEIGQGKESVANGNVMSTRFLENGNYLRLQNMSLSYNLGSYRDWVNNVRLSLTGQNLFVITDYSGFDPEVNTNKGVNGVPSLGIEYIPYPTSRTFMLGLTASF</sequence>
<dbReference type="NCBIfam" id="TIGR04057">
    <property type="entry name" value="SusC_RagA_signa"/>
    <property type="match status" value="1"/>
</dbReference>
<dbReference type="InterPro" id="IPR000531">
    <property type="entry name" value="Beta-barrel_TonB"/>
</dbReference>
<gene>
    <name evidence="13" type="ORF">C5745_01115</name>
</gene>
<name>A0A2S9J948_9SPHI</name>
<evidence type="ECO:0000256" key="2">
    <source>
        <dbReference type="ARBA" id="ARBA00022448"/>
    </source>
</evidence>
<dbReference type="GO" id="GO:0009279">
    <property type="term" value="C:cell outer membrane"/>
    <property type="evidence" value="ECO:0007669"/>
    <property type="project" value="UniProtKB-SubCell"/>
</dbReference>
<dbReference type="Pfam" id="PF00593">
    <property type="entry name" value="TonB_dep_Rec_b-barrel"/>
    <property type="match status" value="1"/>
</dbReference>